<dbReference type="EMBL" id="JACGWL010000006">
    <property type="protein sequence ID" value="KAK4401147.1"/>
    <property type="molecule type" value="Genomic_DNA"/>
</dbReference>
<reference evidence="3" key="1">
    <citation type="submission" date="2020-06" db="EMBL/GenBank/DDBJ databases">
        <authorList>
            <person name="Li T."/>
            <person name="Hu X."/>
            <person name="Zhang T."/>
            <person name="Song X."/>
            <person name="Zhang H."/>
            <person name="Dai N."/>
            <person name="Sheng W."/>
            <person name="Hou X."/>
            <person name="Wei L."/>
        </authorList>
    </citation>
    <scope>NUCLEOTIDE SEQUENCE</scope>
    <source>
        <strain evidence="3">K16</strain>
        <tissue evidence="3">Leaf</tissue>
    </source>
</reference>
<organism evidence="3 4">
    <name type="scientific">Sesamum angolense</name>
    <dbReference type="NCBI Taxonomy" id="2727404"/>
    <lineage>
        <taxon>Eukaryota</taxon>
        <taxon>Viridiplantae</taxon>
        <taxon>Streptophyta</taxon>
        <taxon>Embryophyta</taxon>
        <taxon>Tracheophyta</taxon>
        <taxon>Spermatophyta</taxon>
        <taxon>Magnoliopsida</taxon>
        <taxon>eudicotyledons</taxon>
        <taxon>Gunneridae</taxon>
        <taxon>Pentapetalae</taxon>
        <taxon>asterids</taxon>
        <taxon>lamiids</taxon>
        <taxon>Lamiales</taxon>
        <taxon>Pedaliaceae</taxon>
        <taxon>Sesamum</taxon>
    </lineage>
</organism>
<sequence>MSGLVKGRRLAESHGDGEANEEGREHLGHLQKEAFQLAHFYYVFQGVMFTSFLRLASTFKCHYRWIPRTLSLLVACLNLGIVYAIAFKYTSTLDEIGRNAIMVARGNRTKSTAEPMVMRWKRIWRLLYAFGCMCLFIGFFFIISIGTLKITCGQNQNTASPPPPPATT</sequence>
<reference evidence="3" key="2">
    <citation type="journal article" date="2024" name="Plant">
        <title>Genomic evolution and insights into agronomic trait innovations of Sesamum species.</title>
        <authorList>
            <person name="Miao H."/>
            <person name="Wang L."/>
            <person name="Qu L."/>
            <person name="Liu H."/>
            <person name="Sun Y."/>
            <person name="Le M."/>
            <person name="Wang Q."/>
            <person name="Wei S."/>
            <person name="Zheng Y."/>
            <person name="Lin W."/>
            <person name="Duan Y."/>
            <person name="Cao H."/>
            <person name="Xiong S."/>
            <person name="Wang X."/>
            <person name="Wei L."/>
            <person name="Li C."/>
            <person name="Ma Q."/>
            <person name="Ju M."/>
            <person name="Zhao R."/>
            <person name="Li G."/>
            <person name="Mu C."/>
            <person name="Tian Q."/>
            <person name="Mei H."/>
            <person name="Zhang T."/>
            <person name="Gao T."/>
            <person name="Zhang H."/>
        </authorList>
    </citation>
    <scope>NUCLEOTIDE SEQUENCE</scope>
    <source>
        <strain evidence="3">K16</strain>
    </source>
</reference>
<name>A0AAE2BX98_9LAMI</name>
<proteinExistence type="predicted"/>
<protein>
    <submittedName>
        <fullName evidence="3">Uncharacterized protein</fullName>
    </submittedName>
</protein>
<evidence type="ECO:0000256" key="1">
    <source>
        <dbReference type="SAM" id="MobiDB-lite"/>
    </source>
</evidence>
<evidence type="ECO:0000256" key="2">
    <source>
        <dbReference type="SAM" id="Phobius"/>
    </source>
</evidence>
<dbReference type="AlphaFoldDB" id="A0AAE2BX98"/>
<gene>
    <name evidence="3" type="ORF">Sango_1220800</name>
</gene>
<keyword evidence="2" id="KW-0472">Membrane</keyword>
<keyword evidence="4" id="KW-1185">Reference proteome</keyword>
<dbReference type="Proteomes" id="UP001289374">
    <property type="component" value="Unassembled WGS sequence"/>
</dbReference>
<feature type="transmembrane region" description="Helical" evidence="2">
    <location>
        <begin position="40"/>
        <end position="59"/>
    </location>
</feature>
<keyword evidence="2" id="KW-1133">Transmembrane helix</keyword>
<dbReference type="PANTHER" id="PTHR33287:SF2">
    <property type="entry name" value="TRANSMEMBRANE PROTEIN"/>
    <property type="match status" value="1"/>
</dbReference>
<accession>A0AAE2BX98</accession>
<dbReference type="PANTHER" id="PTHR33287">
    <property type="entry name" value="OS03G0453550 PROTEIN"/>
    <property type="match status" value="1"/>
</dbReference>
<feature type="transmembrane region" description="Helical" evidence="2">
    <location>
        <begin position="65"/>
        <end position="86"/>
    </location>
</feature>
<evidence type="ECO:0000313" key="4">
    <source>
        <dbReference type="Proteomes" id="UP001289374"/>
    </source>
</evidence>
<feature type="compositionally biased region" description="Basic and acidic residues" evidence="1">
    <location>
        <begin position="9"/>
        <end position="23"/>
    </location>
</feature>
<feature type="region of interest" description="Disordered" evidence="1">
    <location>
        <begin position="1"/>
        <end position="23"/>
    </location>
</feature>
<evidence type="ECO:0000313" key="3">
    <source>
        <dbReference type="EMBL" id="KAK4401147.1"/>
    </source>
</evidence>
<comment type="caution">
    <text evidence="3">The sequence shown here is derived from an EMBL/GenBank/DDBJ whole genome shotgun (WGS) entry which is preliminary data.</text>
</comment>
<keyword evidence="2" id="KW-0812">Transmembrane</keyword>
<feature type="transmembrane region" description="Helical" evidence="2">
    <location>
        <begin position="126"/>
        <end position="148"/>
    </location>
</feature>